<dbReference type="STRING" id="1121298.SAMN05444401_3303"/>
<reference evidence="2 3" key="1">
    <citation type="submission" date="2016-11" db="EMBL/GenBank/DDBJ databases">
        <authorList>
            <person name="Jaros S."/>
            <person name="Januszkiewicz K."/>
            <person name="Wedrychowicz H."/>
        </authorList>
    </citation>
    <scope>NUCLEOTIDE SEQUENCE [LARGE SCALE GENOMIC DNA]</scope>
    <source>
        <strain evidence="2 3">DSM 21864</strain>
    </source>
</reference>
<dbReference type="Proteomes" id="UP000184080">
    <property type="component" value="Unassembled WGS sequence"/>
</dbReference>
<sequence length="75" mass="8709">MKITGTMSYIKVEIDGKTVKIEGEKVIGGFIAFKNTMKNWEPPYENEVIDEKLKQEIIQKVYDETKNSHLVITFE</sequence>
<evidence type="ECO:0000313" key="2">
    <source>
        <dbReference type="EMBL" id="SHJ56842.1"/>
    </source>
</evidence>
<dbReference type="AlphaFoldDB" id="A0A1M6KD57"/>
<evidence type="ECO:0000313" key="1">
    <source>
        <dbReference type="EMBL" id="SHJ56452.1"/>
    </source>
</evidence>
<accession>A0A1M6KD57</accession>
<dbReference type="InterPro" id="IPR028148">
    <property type="entry name" value="Imm74"/>
</dbReference>
<keyword evidence="3" id="KW-1185">Reference proteome</keyword>
<organism evidence="2 3">
    <name type="scientific">Clostridium amylolyticum</name>
    <dbReference type="NCBI Taxonomy" id="1121298"/>
    <lineage>
        <taxon>Bacteria</taxon>
        <taxon>Bacillati</taxon>
        <taxon>Bacillota</taxon>
        <taxon>Clostridia</taxon>
        <taxon>Eubacteriales</taxon>
        <taxon>Clostridiaceae</taxon>
        <taxon>Clostridium</taxon>
    </lineage>
</organism>
<dbReference type="EMBL" id="FQZO01000006">
    <property type="protein sequence ID" value="SHJ56452.1"/>
    <property type="molecule type" value="Genomic_DNA"/>
</dbReference>
<gene>
    <name evidence="1" type="ORF">SAMN05444401_3303</name>
    <name evidence="2" type="ORF">SAMN05444401_3316</name>
</gene>
<proteinExistence type="predicted"/>
<name>A0A1M6KD57_9CLOT</name>
<dbReference type="Pfam" id="PF15603">
    <property type="entry name" value="Imm74"/>
    <property type="match status" value="1"/>
</dbReference>
<evidence type="ECO:0000313" key="3">
    <source>
        <dbReference type="Proteomes" id="UP000184080"/>
    </source>
</evidence>
<dbReference type="RefSeq" id="WP_073009192.1">
    <property type="nucleotide sequence ID" value="NZ_FQZO01000006.1"/>
</dbReference>
<dbReference type="OrthoDB" id="1495580at2"/>
<dbReference type="EMBL" id="FQZO01000006">
    <property type="protein sequence ID" value="SHJ56842.1"/>
    <property type="molecule type" value="Genomic_DNA"/>
</dbReference>
<protein>
    <submittedName>
        <fullName evidence="2">Immunity protein 74</fullName>
    </submittedName>
</protein>